<dbReference type="Proteomes" id="UP001497482">
    <property type="component" value="Chromosome 16"/>
</dbReference>
<evidence type="ECO:0008006" key="3">
    <source>
        <dbReference type="Google" id="ProtNLM"/>
    </source>
</evidence>
<dbReference type="AlphaFoldDB" id="A0AAV2K1T2"/>
<organism evidence="1 2">
    <name type="scientific">Knipowitschia caucasica</name>
    <name type="common">Caucasian dwarf goby</name>
    <name type="synonym">Pomatoschistus caucasicus</name>
    <dbReference type="NCBI Taxonomy" id="637954"/>
    <lineage>
        <taxon>Eukaryota</taxon>
        <taxon>Metazoa</taxon>
        <taxon>Chordata</taxon>
        <taxon>Craniata</taxon>
        <taxon>Vertebrata</taxon>
        <taxon>Euteleostomi</taxon>
        <taxon>Actinopterygii</taxon>
        <taxon>Neopterygii</taxon>
        <taxon>Teleostei</taxon>
        <taxon>Neoteleostei</taxon>
        <taxon>Acanthomorphata</taxon>
        <taxon>Gobiaria</taxon>
        <taxon>Gobiiformes</taxon>
        <taxon>Gobioidei</taxon>
        <taxon>Gobiidae</taxon>
        <taxon>Gobiinae</taxon>
        <taxon>Knipowitschia</taxon>
    </lineage>
</organism>
<keyword evidence="2" id="KW-1185">Reference proteome</keyword>
<evidence type="ECO:0000313" key="2">
    <source>
        <dbReference type="Proteomes" id="UP001497482"/>
    </source>
</evidence>
<sequence length="378" mass="42592">MTDLLQDLPETDETLFESVPHSTPQKHKADEPTATFKVPFAVKLASPSPTKPAVLLAPTWTKLWNTTSSSMMITLCSPRKSLIYAEPDPIGATAMDMSATSVFDVSMTSETALDPAEISFVPDSSPSTSTTGMIEEAYIQQEDIIKARIILQSEEGDGVQLCGDGRSDSPGHSSKYTTYSFMDDSTKQIVGFELMQVSQASSSIAMEPLCFKKALDEILNEGIDVKVVTTDRHPSIRKIMREEYPNIIHQFDPWHVAKGFKKKLKAASKRRDCRDEKELLRRWMSLQHHITGVHRWEENGTEYKCFHQDLSAQEQRTKRWLKVNSPSFQALKSMMTDTRLLKDLQQMTLFKHTGQLEVFHNALLKSGTSNNSSWPSKN</sequence>
<proteinExistence type="predicted"/>
<name>A0AAV2K1T2_KNICA</name>
<accession>A0AAV2K1T2</accession>
<evidence type="ECO:0000313" key="1">
    <source>
        <dbReference type="EMBL" id="CAL1583858.1"/>
    </source>
</evidence>
<gene>
    <name evidence="1" type="ORF">KC01_LOCUS14280</name>
</gene>
<dbReference type="PANTHER" id="PTHR31751">
    <property type="entry name" value="SI:CH211-108C17.2-RELATED-RELATED"/>
    <property type="match status" value="1"/>
</dbReference>
<dbReference type="PANTHER" id="PTHR31751:SF42">
    <property type="entry name" value="PROTEIN CBG10204"/>
    <property type="match status" value="1"/>
</dbReference>
<protein>
    <recommendedName>
        <fullName evidence="3">Transposase</fullName>
    </recommendedName>
</protein>
<reference evidence="1 2" key="1">
    <citation type="submission" date="2024-04" db="EMBL/GenBank/DDBJ databases">
        <authorList>
            <person name="Waldvogel A.-M."/>
            <person name="Schoenle A."/>
        </authorList>
    </citation>
    <scope>NUCLEOTIDE SEQUENCE [LARGE SCALE GENOMIC DNA]</scope>
</reference>
<dbReference type="EMBL" id="OZ035838">
    <property type="protein sequence ID" value="CAL1583858.1"/>
    <property type="molecule type" value="Genomic_DNA"/>
</dbReference>